<dbReference type="RefSeq" id="XP_012200510.1">
    <property type="nucleotide sequence ID" value="XM_012345120.1"/>
</dbReference>
<feature type="transmembrane region" description="Helical" evidence="2">
    <location>
        <begin position="7"/>
        <end position="25"/>
    </location>
</feature>
<evidence type="ECO:0000256" key="2">
    <source>
        <dbReference type="SAM" id="Phobius"/>
    </source>
</evidence>
<sequence>MELKTRVLDILCVLLSALLMISVWYCALSPDWMAQSGDNGQSSYSQGIGLWSNYTLQFGDDSFDPGNSFWLPTQPNAVDSFDAQCESYRKVDCSVLEGGEYDKQYCVIQSIYCGTPLFIVQVVMAIAAGLSVVVFAWVIVMAVYPHRTLTENYLLHISILAGFVQMAAIGLWYTYVYLKVLNSTFYSDEYTRCTANPTNRSCWSIRYAAYATLVAGGLYPALAIALSQLMSLKSSRYRVQLKQHCKELMDEMPFSPRGSEIPRPSDASTVRESDMSTITSSMR</sequence>
<name>A0A067CDE4_SAPPC</name>
<reference evidence="3 4" key="1">
    <citation type="journal article" date="2013" name="PLoS Genet.">
        <title>Distinctive expansion of potential virulence genes in the genome of the oomycete fish pathogen Saprolegnia parasitica.</title>
        <authorList>
            <person name="Jiang R.H."/>
            <person name="de Bruijn I."/>
            <person name="Haas B.J."/>
            <person name="Belmonte R."/>
            <person name="Lobach L."/>
            <person name="Christie J."/>
            <person name="van den Ackerveken G."/>
            <person name="Bottin A."/>
            <person name="Bulone V."/>
            <person name="Diaz-Moreno S.M."/>
            <person name="Dumas B."/>
            <person name="Fan L."/>
            <person name="Gaulin E."/>
            <person name="Govers F."/>
            <person name="Grenville-Briggs L.J."/>
            <person name="Horner N.R."/>
            <person name="Levin J.Z."/>
            <person name="Mammella M."/>
            <person name="Meijer H.J."/>
            <person name="Morris P."/>
            <person name="Nusbaum C."/>
            <person name="Oome S."/>
            <person name="Phillips A.J."/>
            <person name="van Rooyen D."/>
            <person name="Rzeszutek E."/>
            <person name="Saraiva M."/>
            <person name="Secombes C.J."/>
            <person name="Seidl M.F."/>
            <person name="Snel B."/>
            <person name="Stassen J.H."/>
            <person name="Sykes S."/>
            <person name="Tripathy S."/>
            <person name="van den Berg H."/>
            <person name="Vega-Arreguin J.C."/>
            <person name="Wawra S."/>
            <person name="Young S.K."/>
            <person name="Zeng Q."/>
            <person name="Dieguez-Uribeondo J."/>
            <person name="Russ C."/>
            <person name="Tyler B.M."/>
            <person name="van West P."/>
        </authorList>
    </citation>
    <scope>NUCLEOTIDE SEQUENCE [LARGE SCALE GENOMIC DNA]</scope>
    <source>
        <strain evidence="3 4">CBS 223.65</strain>
    </source>
</reference>
<dbReference type="KEGG" id="spar:SPRG_19978"/>
<evidence type="ECO:0000313" key="4">
    <source>
        <dbReference type="Proteomes" id="UP000030745"/>
    </source>
</evidence>
<feature type="region of interest" description="Disordered" evidence="1">
    <location>
        <begin position="255"/>
        <end position="283"/>
    </location>
</feature>
<accession>A0A067CDE4</accession>
<dbReference type="AlphaFoldDB" id="A0A067CDE4"/>
<keyword evidence="2" id="KW-1133">Transmembrane helix</keyword>
<dbReference type="EMBL" id="KK583209">
    <property type="protein sequence ID" value="KDO28764.1"/>
    <property type="molecule type" value="Genomic_DNA"/>
</dbReference>
<organism evidence="3 4">
    <name type="scientific">Saprolegnia parasitica (strain CBS 223.65)</name>
    <dbReference type="NCBI Taxonomy" id="695850"/>
    <lineage>
        <taxon>Eukaryota</taxon>
        <taxon>Sar</taxon>
        <taxon>Stramenopiles</taxon>
        <taxon>Oomycota</taxon>
        <taxon>Saprolegniomycetes</taxon>
        <taxon>Saprolegniales</taxon>
        <taxon>Saprolegniaceae</taxon>
        <taxon>Saprolegnia</taxon>
    </lineage>
</organism>
<dbReference type="Proteomes" id="UP000030745">
    <property type="component" value="Unassembled WGS sequence"/>
</dbReference>
<protein>
    <submittedName>
        <fullName evidence="3">Uncharacterized protein</fullName>
    </submittedName>
</protein>
<feature type="transmembrane region" description="Helical" evidence="2">
    <location>
        <begin position="118"/>
        <end position="144"/>
    </location>
</feature>
<keyword evidence="2" id="KW-0812">Transmembrane</keyword>
<proteinExistence type="predicted"/>
<dbReference type="OMA" id="SGRTCWQ"/>
<dbReference type="GeneID" id="24141223"/>
<evidence type="ECO:0000256" key="1">
    <source>
        <dbReference type="SAM" id="MobiDB-lite"/>
    </source>
</evidence>
<gene>
    <name evidence="3" type="ORF">SPRG_19978</name>
</gene>
<feature type="transmembrane region" description="Helical" evidence="2">
    <location>
        <begin position="207"/>
        <end position="232"/>
    </location>
</feature>
<dbReference type="VEuPathDB" id="FungiDB:SPRG_19978"/>
<feature type="transmembrane region" description="Helical" evidence="2">
    <location>
        <begin position="153"/>
        <end position="175"/>
    </location>
</feature>
<keyword evidence="2" id="KW-0472">Membrane</keyword>
<keyword evidence="4" id="KW-1185">Reference proteome</keyword>
<evidence type="ECO:0000313" key="3">
    <source>
        <dbReference type="EMBL" id="KDO28764.1"/>
    </source>
</evidence>
<dbReference type="OrthoDB" id="59523at2759"/>